<dbReference type="PANTHER" id="PTHR30055">
    <property type="entry name" value="HTH-TYPE TRANSCRIPTIONAL REGULATOR RUTR"/>
    <property type="match status" value="1"/>
</dbReference>
<dbReference type="Pfam" id="PF00440">
    <property type="entry name" value="TetR_N"/>
    <property type="match status" value="1"/>
</dbReference>
<protein>
    <recommendedName>
        <fullName evidence="3">HTH tetR-type domain-containing protein</fullName>
    </recommendedName>
</protein>
<comment type="caution">
    <text evidence="4">The sequence shown here is derived from an EMBL/GenBank/DDBJ whole genome shotgun (WGS) entry which is preliminary data.</text>
</comment>
<reference evidence="4 5" key="1">
    <citation type="submission" date="2014-12" db="EMBL/GenBank/DDBJ databases">
        <title>Genome assembly of Enhygromyxa salina DSM 15201.</title>
        <authorList>
            <person name="Sharma G."/>
            <person name="Subramanian S."/>
        </authorList>
    </citation>
    <scope>NUCLEOTIDE SEQUENCE [LARGE SCALE GENOMIC DNA]</scope>
    <source>
        <strain evidence="4 5">DSM 15201</strain>
    </source>
</reference>
<keyword evidence="1 2" id="KW-0238">DNA-binding</keyword>
<dbReference type="Proteomes" id="UP000031599">
    <property type="component" value="Unassembled WGS sequence"/>
</dbReference>
<evidence type="ECO:0000256" key="1">
    <source>
        <dbReference type="ARBA" id="ARBA00023125"/>
    </source>
</evidence>
<dbReference type="GO" id="GO:0003700">
    <property type="term" value="F:DNA-binding transcription factor activity"/>
    <property type="evidence" value="ECO:0007669"/>
    <property type="project" value="TreeGrafter"/>
</dbReference>
<evidence type="ECO:0000259" key="3">
    <source>
        <dbReference type="PROSITE" id="PS50977"/>
    </source>
</evidence>
<feature type="DNA-binding region" description="H-T-H motif" evidence="2">
    <location>
        <begin position="49"/>
        <end position="68"/>
    </location>
</feature>
<evidence type="ECO:0000313" key="4">
    <source>
        <dbReference type="EMBL" id="KIG15597.1"/>
    </source>
</evidence>
<evidence type="ECO:0000256" key="2">
    <source>
        <dbReference type="PROSITE-ProRule" id="PRU00335"/>
    </source>
</evidence>
<organism evidence="4 5">
    <name type="scientific">Enhygromyxa salina</name>
    <dbReference type="NCBI Taxonomy" id="215803"/>
    <lineage>
        <taxon>Bacteria</taxon>
        <taxon>Pseudomonadati</taxon>
        <taxon>Myxococcota</taxon>
        <taxon>Polyangia</taxon>
        <taxon>Nannocystales</taxon>
        <taxon>Nannocystaceae</taxon>
        <taxon>Enhygromyxa</taxon>
    </lineage>
</organism>
<dbReference type="InterPro" id="IPR001647">
    <property type="entry name" value="HTH_TetR"/>
</dbReference>
<name>A0A0C2D6C3_9BACT</name>
<dbReference type="PROSITE" id="PS50977">
    <property type="entry name" value="HTH_TETR_2"/>
    <property type="match status" value="1"/>
</dbReference>
<gene>
    <name evidence="4" type="ORF">DB30_05471</name>
</gene>
<dbReference type="InterPro" id="IPR050109">
    <property type="entry name" value="HTH-type_TetR-like_transc_reg"/>
</dbReference>
<dbReference type="PANTHER" id="PTHR30055:SF226">
    <property type="entry name" value="HTH-TYPE TRANSCRIPTIONAL REGULATOR PKSA"/>
    <property type="match status" value="1"/>
</dbReference>
<evidence type="ECO:0000313" key="5">
    <source>
        <dbReference type="Proteomes" id="UP000031599"/>
    </source>
</evidence>
<dbReference type="InterPro" id="IPR009057">
    <property type="entry name" value="Homeodomain-like_sf"/>
</dbReference>
<dbReference type="AlphaFoldDB" id="A0A0C2D6C3"/>
<accession>A0A0C2D6C3</accession>
<dbReference type="SUPFAM" id="SSF46689">
    <property type="entry name" value="Homeodomain-like"/>
    <property type="match status" value="1"/>
</dbReference>
<dbReference type="Gene3D" id="1.10.357.10">
    <property type="entry name" value="Tetracycline Repressor, domain 2"/>
    <property type="match status" value="1"/>
</dbReference>
<feature type="domain" description="HTH tetR-type" evidence="3">
    <location>
        <begin position="26"/>
        <end position="86"/>
    </location>
</feature>
<dbReference type="EMBL" id="JMCC02000050">
    <property type="protein sequence ID" value="KIG15597.1"/>
    <property type="molecule type" value="Genomic_DNA"/>
</dbReference>
<dbReference type="PRINTS" id="PR00455">
    <property type="entry name" value="HTHTETR"/>
</dbReference>
<dbReference type="RefSeq" id="WP_052551397.1">
    <property type="nucleotide sequence ID" value="NZ_JMCC02000050.1"/>
</dbReference>
<sequence>MMTATQARARLDAMLNGGAVVGSPAHFRRMLILTAATELFVEHGYKKTGVAEIARRAGVTKPTLYSHYESKAHLLLHAITNEKREYFDRISQLLDDSWPARDRLRCLIEQSLLLGHQMPLTARLIRGEHDILLAVAELDEVRELAGGAAVRNEALRTSFHEELLERFAADVLTPEQRSDRAKVIVALAFCAGTLAEKDIRQGLSYERMASLLATMLAGGADTPEPVPAEA</sequence>
<dbReference type="GO" id="GO:0000976">
    <property type="term" value="F:transcription cis-regulatory region binding"/>
    <property type="evidence" value="ECO:0007669"/>
    <property type="project" value="TreeGrafter"/>
</dbReference>
<proteinExistence type="predicted"/>